<evidence type="ECO:0000313" key="1">
    <source>
        <dbReference type="EMBL" id="RMC14818.1"/>
    </source>
</evidence>
<organism evidence="1 2">
    <name type="scientific">Hirundo rustica rustica</name>
    <dbReference type="NCBI Taxonomy" id="333673"/>
    <lineage>
        <taxon>Eukaryota</taxon>
        <taxon>Metazoa</taxon>
        <taxon>Chordata</taxon>
        <taxon>Craniata</taxon>
        <taxon>Vertebrata</taxon>
        <taxon>Euteleostomi</taxon>
        <taxon>Archelosauria</taxon>
        <taxon>Archosauria</taxon>
        <taxon>Dinosauria</taxon>
        <taxon>Saurischia</taxon>
        <taxon>Theropoda</taxon>
        <taxon>Coelurosauria</taxon>
        <taxon>Aves</taxon>
        <taxon>Neognathae</taxon>
        <taxon>Neoaves</taxon>
        <taxon>Telluraves</taxon>
        <taxon>Australaves</taxon>
        <taxon>Passeriformes</taxon>
        <taxon>Sylvioidea</taxon>
        <taxon>Hirundinidae</taxon>
        <taxon>Hirundo</taxon>
    </lineage>
</organism>
<dbReference type="EMBL" id="QRBI01000104">
    <property type="protein sequence ID" value="RMC14818.1"/>
    <property type="molecule type" value="Genomic_DNA"/>
</dbReference>
<dbReference type="Proteomes" id="UP000269221">
    <property type="component" value="Unassembled WGS sequence"/>
</dbReference>
<dbReference type="OrthoDB" id="9301610at2759"/>
<keyword evidence="2" id="KW-1185">Reference proteome</keyword>
<proteinExistence type="predicted"/>
<comment type="caution">
    <text evidence="1">The sequence shown here is derived from an EMBL/GenBank/DDBJ whole genome shotgun (WGS) entry which is preliminary data.</text>
</comment>
<evidence type="ECO:0000313" key="2">
    <source>
        <dbReference type="Proteomes" id="UP000269221"/>
    </source>
</evidence>
<sequence>MISCHTIWKGRAGILALCDEKQFRYEVTKTATQKEVWNNSERLESYFQKIEREHVPRAIIKQHSFVTKPAQSPDLDYGYARLWYGVSTESHPDIVHGSDPEAGEMNSVVRSRHVLFIQVPNMTKSEDMDLASFQSECSDKEMQKVFGRQRCTVTLGTSTEGFPKIAKFVVQWNVSGKMVPHRQFTASMSRDPPSLFSLIAQLAFHGPLWQLQPFRKAGFIPPLLFQSCIEEEVCGGTRCSRMSMPEVAFLMEISTIPKRHTMCLRALSKLFLNSVKLGGETTSLESLFLCPTNLWVKNLLLISNLNLPDIEPKPSLTQLTQLQAIPLGPASGHQREEIDAVPCEEAAHHNEAFSQYPPS</sequence>
<reference evidence="1 2" key="1">
    <citation type="submission" date="2018-07" db="EMBL/GenBank/DDBJ databases">
        <title>A high quality draft genome assembly of the barn swallow (H. rustica rustica).</title>
        <authorList>
            <person name="Formenti G."/>
            <person name="Chiara M."/>
            <person name="Poveda L."/>
            <person name="Francoijs K.-J."/>
            <person name="Bonisoli-Alquati A."/>
            <person name="Canova L."/>
            <person name="Gianfranceschi L."/>
            <person name="Horner D.S."/>
            <person name="Saino N."/>
        </authorList>
    </citation>
    <scope>NUCLEOTIDE SEQUENCE [LARGE SCALE GENOMIC DNA]</scope>
    <source>
        <strain evidence="1">Chelidonia</strain>
        <tissue evidence="1">Blood</tissue>
    </source>
</reference>
<name>A0A3M0KNK5_HIRRU</name>
<gene>
    <name evidence="1" type="ORF">DUI87_06994</name>
</gene>
<accession>A0A3M0KNK5</accession>
<dbReference type="AlphaFoldDB" id="A0A3M0KNK5"/>
<protein>
    <submittedName>
        <fullName evidence="1">Uncharacterized protein</fullName>
    </submittedName>
</protein>